<evidence type="ECO:0000313" key="2">
    <source>
        <dbReference type="Proteomes" id="UP000198211"/>
    </source>
</evidence>
<evidence type="ECO:0000313" key="1">
    <source>
        <dbReference type="EMBL" id="OWZ07343.1"/>
    </source>
</evidence>
<gene>
    <name evidence="1" type="ORF">PHMEG_00020273</name>
</gene>
<keyword evidence="2" id="KW-1185">Reference proteome</keyword>
<comment type="caution">
    <text evidence="1">The sequence shown here is derived from an EMBL/GenBank/DDBJ whole genome shotgun (WGS) entry which is preliminary data.</text>
</comment>
<accession>A0A225VPI2</accession>
<dbReference type="OrthoDB" id="78677at2759"/>
<name>A0A225VPI2_9STRA</name>
<sequence>MYNWIVVILNLIMGQNKEIPARLLKFYADNPLNVSEDLLLRIVNILQEVRYKNEKTYEIKVH</sequence>
<dbReference type="AlphaFoldDB" id="A0A225VPI2"/>
<protein>
    <submittedName>
        <fullName evidence="1">Uncharacterized protein</fullName>
    </submittedName>
</protein>
<proteinExistence type="predicted"/>
<reference evidence="2" key="1">
    <citation type="submission" date="2017-03" db="EMBL/GenBank/DDBJ databases">
        <title>Phytopthora megakarya and P. palmivora, two closely related causual agents of cacao black pod achieved similar genome size and gene model numbers by different mechanisms.</title>
        <authorList>
            <person name="Ali S."/>
            <person name="Shao J."/>
            <person name="Larry D.J."/>
            <person name="Kronmiller B."/>
            <person name="Shen D."/>
            <person name="Strem M.D."/>
            <person name="Melnick R.L."/>
            <person name="Guiltinan M.J."/>
            <person name="Tyler B.M."/>
            <person name="Meinhardt L.W."/>
            <person name="Bailey B.A."/>
        </authorList>
    </citation>
    <scope>NUCLEOTIDE SEQUENCE [LARGE SCALE GENOMIC DNA]</scope>
    <source>
        <strain evidence="2">zdho120</strain>
    </source>
</reference>
<organism evidence="1 2">
    <name type="scientific">Phytophthora megakarya</name>
    <dbReference type="NCBI Taxonomy" id="4795"/>
    <lineage>
        <taxon>Eukaryota</taxon>
        <taxon>Sar</taxon>
        <taxon>Stramenopiles</taxon>
        <taxon>Oomycota</taxon>
        <taxon>Peronosporomycetes</taxon>
        <taxon>Peronosporales</taxon>
        <taxon>Peronosporaceae</taxon>
        <taxon>Phytophthora</taxon>
    </lineage>
</organism>
<dbReference type="EMBL" id="NBNE01003577">
    <property type="protein sequence ID" value="OWZ07343.1"/>
    <property type="molecule type" value="Genomic_DNA"/>
</dbReference>
<dbReference type="Proteomes" id="UP000198211">
    <property type="component" value="Unassembled WGS sequence"/>
</dbReference>